<dbReference type="GO" id="GO:0019843">
    <property type="term" value="F:rRNA binding"/>
    <property type="evidence" value="ECO:0007669"/>
    <property type="project" value="UniProtKB-KW"/>
</dbReference>
<evidence type="ECO:0000313" key="6">
    <source>
        <dbReference type="EMBL" id="BAL57618.1"/>
    </source>
</evidence>
<keyword evidence="3" id="KW-0694">RNA-binding</keyword>
<reference evidence="6" key="1">
    <citation type="journal article" date="2005" name="Environ. Microbiol.">
        <title>Genetic and functional properties of uncultivated thermophilic crenarchaeotes from a subsurface gold mine as revealed by analysis of genome fragments.</title>
        <authorList>
            <person name="Nunoura T."/>
            <person name="Hirayama H."/>
            <person name="Takami H."/>
            <person name="Oida H."/>
            <person name="Nishi S."/>
            <person name="Shimamura S."/>
            <person name="Suzuki Y."/>
            <person name="Inagaki F."/>
            <person name="Takai K."/>
            <person name="Nealson K.H."/>
            <person name="Horikoshi K."/>
        </authorList>
    </citation>
    <scope>NUCLEOTIDE SEQUENCE</scope>
</reference>
<comment type="similarity">
    <text evidence="1">Belongs to the bacterial ribosomal protein bL21 family.</text>
</comment>
<sequence>MYAIIQTGGKQYRAEPGAIMSVEKIEAEPGSQIELTEVLMIRTDEGLRVGTPYVEGAKVIAEVVRQGKGPKIIGFKYKPKKNERKRWGHRQMLTWLKVKEIVVG</sequence>
<dbReference type="Pfam" id="PF00829">
    <property type="entry name" value="Ribosomal_L21p"/>
    <property type="match status" value="1"/>
</dbReference>
<evidence type="ECO:0000256" key="2">
    <source>
        <dbReference type="ARBA" id="ARBA00022730"/>
    </source>
</evidence>
<proteinExistence type="inferred from homology"/>
<keyword evidence="4 6" id="KW-0689">Ribosomal protein</keyword>
<dbReference type="PANTHER" id="PTHR21349">
    <property type="entry name" value="50S RIBOSOMAL PROTEIN L21"/>
    <property type="match status" value="1"/>
</dbReference>
<evidence type="ECO:0000256" key="1">
    <source>
        <dbReference type="ARBA" id="ARBA00008563"/>
    </source>
</evidence>
<protein>
    <submittedName>
        <fullName evidence="6">50S ribosomal protein L21</fullName>
    </submittedName>
</protein>
<organism evidence="6">
    <name type="scientific">uncultured prokaryote</name>
    <dbReference type="NCBI Taxonomy" id="198431"/>
    <lineage>
        <taxon>unclassified sequences</taxon>
        <taxon>environmental samples</taxon>
    </lineage>
</organism>
<dbReference type="NCBIfam" id="TIGR00061">
    <property type="entry name" value="L21"/>
    <property type="match status" value="1"/>
</dbReference>
<dbReference type="PANTHER" id="PTHR21349:SF0">
    <property type="entry name" value="LARGE RIBOSOMAL SUBUNIT PROTEIN BL21M"/>
    <property type="match status" value="1"/>
</dbReference>
<dbReference type="AlphaFoldDB" id="H5SN82"/>
<dbReference type="InterPro" id="IPR018258">
    <property type="entry name" value="Ribosomal_bL21_CS"/>
</dbReference>
<evidence type="ECO:0000256" key="3">
    <source>
        <dbReference type="ARBA" id="ARBA00022884"/>
    </source>
</evidence>
<dbReference type="InterPro" id="IPR036164">
    <property type="entry name" value="bL21-like_sf"/>
</dbReference>
<dbReference type="SUPFAM" id="SSF141091">
    <property type="entry name" value="L21p-like"/>
    <property type="match status" value="1"/>
</dbReference>
<dbReference type="PROSITE" id="PS01169">
    <property type="entry name" value="RIBOSOMAL_L21"/>
    <property type="match status" value="1"/>
</dbReference>
<dbReference type="InterPro" id="IPR028909">
    <property type="entry name" value="bL21-like"/>
</dbReference>
<dbReference type="HAMAP" id="MF_01363">
    <property type="entry name" value="Ribosomal_bL21"/>
    <property type="match status" value="1"/>
</dbReference>
<keyword evidence="2" id="KW-0699">rRNA-binding</keyword>
<dbReference type="GO" id="GO:1990904">
    <property type="term" value="C:ribonucleoprotein complex"/>
    <property type="evidence" value="ECO:0007669"/>
    <property type="project" value="UniProtKB-KW"/>
</dbReference>
<reference evidence="6" key="2">
    <citation type="journal article" date="2012" name="PLoS ONE">
        <title>A Deeply Branching Thermophilic Bacterium with an Ancient Acetyl-CoA Pathway Dominates a Subsurface Ecosystem.</title>
        <authorList>
            <person name="Takami H."/>
            <person name="Noguchi H."/>
            <person name="Takaki Y."/>
            <person name="Uchiyama I."/>
            <person name="Toyoda A."/>
            <person name="Nishi S."/>
            <person name="Chee G.-J."/>
            <person name="Arai W."/>
            <person name="Nunoura T."/>
            <person name="Itoh T."/>
            <person name="Hattori M."/>
            <person name="Takai K."/>
        </authorList>
    </citation>
    <scope>NUCLEOTIDE SEQUENCE</scope>
</reference>
<dbReference type="GO" id="GO:0003735">
    <property type="term" value="F:structural constituent of ribosome"/>
    <property type="evidence" value="ECO:0007669"/>
    <property type="project" value="InterPro"/>
</dbReference>
<evidence type="ECO:0000256" key="4">
    <source>
        <dbReference type="ARBA" id="ARBA00022980"/>
    </source>
</evidence>
<accession>H5SN82</accession>
<gene>
    <name evidence="6" type="ORF">HGMM_F51E10C30</name>
</gene>
<evidence type="ECO:0000256" key="5">
    <source>
        <dbReference type="ARBA" id="ARBA00023274"/>
    </source>
</evidence>
<dbReference type="InterPro" id="IPR001787">
    <property type="entry name" value="Ribosomal_bL21"/>
</dbReference>
<keyword evidence="5" id="KW-0687">Ribonucleoprotein</keyword>
<dbReference type="EMBL" id="AP011780">
    <property type="protein sequence ID" value="BAL57618.1"/>
    <property type="molecule type" value="Genomic_DNA"/>
</dbReference>
<name>H5SN82_9ZZZZ</name>